<dbReference type="KEGG" id="pspi:PS2015_186"/>
<sequence length="260" mass="30162">MTEHLISQGSALYKGVSAFEPYINELHKRYESEDFIDWPTIVLATTLQTTCISLFKLLPAREFGNEPLDKRSIASIVRNVVDTHDVIDMLVNEQDSERFNLHRDIMGLYLSSRINKVQSEILPEKAQEIYKHTKQWYWERIKNSELYEKSMDRLKSGEALFYQSRRQRLSNACGKHADFVSGVLADLSTYVHSIPPSIWISDASNMYSDNESNRNTVAVWLRISNFYFAQSMKAVVDFSDMETSEAMAEFMAHHEYVFSE</sequence>
<gene>
    <name evidence="1" type="ORF">PS2015_186</name>
</gene>
<dbReference type="Proteomes" id="UP000065641">
    <property type="component" value="Chromosome"/>
</dbReference>
<dbReference type="RefSeq" id="WP_058020401.1">
    <property type="nucleotide sequence ID" value="NZ_CP013189.1"/>
</dbReference>
<dbReference type="OrthoDB" id="7055194at2"/>
<protein>
    <submittedName>
        <fullName evidence="1">Uncharacterized protein</fullName>
    </submittedName>
</protein>
<dbReference type="STRING" id="1249552.PS2015_186"/>
<accession>A0A0S2K968</accession>
<dbReference type="EMBL" id="CP013189">
    <property type="protein sequence ID" value="ALO44880.1"/>
    <property type="molecule type" value="Genomic_DNA"/>
</dbReference>
<name>A0A0S2K968_9GAMM</name>
<reference evidence="1 2" key="1">
    <citation type="submission" date="2015-11" db="EMBL/GenBank/DDBJ databases">
        <authorList>
            <person name="Zhang Y."/>
            <person name="Guo Z."/>
        </authorList>
    </citation>
    <scope>NUCLEOTIDE SEQUENCE [LARGE SCALE GENOMIC DNA]</scope>
    <source>
        <strain evidence="1 2">KCTC 32221</strain>
    </source>
</reference>
<dbReference type="PATRIC" id="fig|1249552.3.peg.191"/>
<proteinExistence type="predicted"/>
<dbReference type="AlphaFoldDB" id="A0A0S2K968"/>
<evidence type="ECO:0000313" key="1">
    <source>
        <dbReference type="EMBL" id="ALO44880.1"/>
    </source>
</evidence>
<keyword evidence="2" id="KW-1185">Reference proteome</keyword>
<organism evidence="1 2">
    <name type="scientific">Pseudohongiella spirulinae</name>
    <dbReference type="NCBI Taxonomy" id="1249552"/>
    <lineage>
        <taxon>Bacteria</taxon>
        <taxon>Pseudomonadati</taxon>
        <taxon>Pseudomonadota</taxon>
        <taxon>Gammaproteobacteria</taxon>
        <taxon>Pseudomonadales</taxon>
        <taxon>Pseudohongiellaceae</taxon>
        <taxon>Pseudohongiella</taxon>
    </lineage>
</organism>
<evidence type="ECO:0000313" key="2">
    <source>
        <dbReference type="Proteomes" id="UP000065641"/>
    </source>
</evidence>